<feature type="signal peptide" evidence="1">
    <location>
        <begin position="1"/>
        <end position="27"/>
    </location>
</feature>
<protein>
    <recommendedName>
        <fullName evidence="4">Curli production assembly/transport component CsgG</fullName>
    </recommendedName>
</protein>
<feature type="chain" id="PRO_5035149569" description="Curli production assembly/transport component CsgG" evidence="1">
    <location>
        <begin position="28"/>
        <end position="374"/>
    </location>
</feature>
<evidence type="ECO:0000313" key="2">
    <source>
        <dbReference type="EMBL" id="MBE9211221.1"/>
    </source>
</evidence>
<dbReference type="Pfam" id="PF03783">
    <property type="entry name" value="CsgG"/>
    <property type="match status" value="1"/>
</dbReference>
<dbReference type="GO" id="GO:0030288">
    <property type="term" value="C:outer membrane-bounded periplasmic space"/>
    <property type="evidence" value="ECO:0007669"/>
    <property type="project" value="InterPro"/>
</dbReference>
<evidence type="ECO:0000313" key="3">
    <source>
        <dbReference type="Proteomes" id="UP000620559"/>
    </source>
</evidence>
<dbReference type="Proteomes" id="UP000620559">
    <property type="component" value="Unassembled WGS sequence"/>
</dbReference>
<dbReference type="InterPro" id="IPR005534">
    <property type="entry name" value="Curli_assmbl/transp-comp_CsgG"/>
</dbReference>
<organism evidence="2 3">
    <name type="scientific">Plectonema cf. radiosum LEGE 06105</name>
    <dbReference type="NCBI Taxonomy" id="945769"/>
    <lineage>
        <taxon>Bacteria</taxon>
        <taxon>Bacillati</taxon>
        <taxon>Cyanobacteriota</taxon>
        <taxon>Cyanophyceae</taxon>
        <taxon>Oscillatoriophycideae</taxon>
        <taxon>Oscillatoriales</taxon>
        <taxon>Microcoleaceae</taxon>
        <taxon>Plectonema</taxon>
    </lineage>
</organism>
<evidence type="ECO:0008006" key="4">
    <source>
        <dbReference type="Google" id="ProtNLM"/>
    </source>
</evidence>
<dbReference type="RefSeq" id="WP_193915716.1">
    <property type="nucleotide sequence ID" value="NZ_JADEWL010000001.1"/>
</dbReference>
<comment type="caution">
    <text evidence="2">The sequence shown here is derived from an EMBL/GenBank/DDBJ whole genome shotgun (WGS) entry which is preliminary data.</text>
</comment>
<gene>
    <name evidence="2" type="ORF">IQ247_00555</name>
</gene>
<evidence type="ECO:0000256" key="1">
    <source>
        <dbReference type="SAM" id="SignalP"/>
    </source>
</evidence>
<keyword evidence="1" id="KW-0732">Signal</keyword>
<accession>A0A8J7EW85</accession>
<keyword evidence="3" id="KW-1185">Reference proteome</keyword>
<proteinExistence type="predicted"/>
<dbReference type="Gene3D" id="3.40.50.10610">
    <property type="entry name" value="ABC-type transport auxiliary lipoprotein component"/>
    <property type="match status" value="1"/>
</dbReference>
<reference evidence="2" key="1">
    <citation type="submission" date="2020-10" db="EMBL/GenBank/DDBJ databases">
        <authorList>
            <person name="Castelo-Branco R."/>
            <person name="Eusebio N."/>
            <person name="Adriana R."/>
            <person name="Vieira A."/>
            <person name="Brugerolle De Fraissinette N."/>
            <person name="Rezende De Castro R."/>
            <person name="Schneider M.P."/>
            <person name="Vasconcelos V."/>
            <person name="Leao P.N."/>
        </authorList>
    </citation>
    <scope>NUCLEOTIDE SEQUENCE</scope>
    <source>
        <strain evidence="2">LEGE 06105</strain>
    </source>
</reference>
<dbReference type="AlphaFoldDB" id="A0A8J7EW85"/>
<sequence>MNYCFVRRVTSSIIASLFSLIFGIGSAKSVDAQDTKRLSFCQENKSLFHLNQGVERKLTVAVLNFESSKYTINEYGSKQYPIQITGLGNILESKLVKNNQLAVTKLEEIKSLSLEQLRKIRDQNGIEAIIIVTVNSFDTIKTNQGGWLFTKEKTNQEINISLNLQVVDTTTGEIVLEAEGNGDESGNSFTEVKLPFSVDITYDTGKRYDSYNTGYSIVFKFGESSQTTTISKTTNNIQEKLVVLATEKAMNEITNQLNTHSEELACLLRKPTLIADVNGSQVILNKGKLHGYCKEMIFSIERSPQTIIDPATGRIISMKTEKVGTIKLSEVDAQSSLGVGITEPGKSFQVKDIAKLTNDANCPEQQDENNSTAA</sequence>
<name>A0A8J7EW85_9CYAN</name>
<dbReference type="EMBL" id="JADEWL010000001">
    <property type="protein sequence ID" value="MBE9211221.1"/>
    <property type="molecule type" value="Genomic_DNA"/>
</dbReference>